<dbReference type="EC" id="2.4.1.-" evidence="10"/>
<comment type="similarity">
    <text evidence="2 10">Belongs to the glycosyltransferase 31 family.</text>
</comment>
<evidence type="ECO:0000313" key="12">
    <source>
        <dbReference type="Proteomes" id="UP001159427"/>
    </source>
</evidence>
<gene>
    <name evidence="11" type="ORF">PEVE_00027065</name>
</gene>
<keyword evidence="4" id="KW-0808">Transferase</keyword>
<dbReference type="Gene3D" id="3.90.550.50">
    <property type="match status" value="1"/>
</dbReference>
<organism evidence="11 12">
    <name type="scientific">Porites evermanni</name>
    <dbReference type="NCBI Taxonomy" id="104178"/>
    <lineage>
        <taxon>Eukaryota</taxon>
        <taxon>Metazoa</taxon>
        <taxon>Cnidaria</taxon>
        <taxon>Anthozoa</taxon>
        <taxon>Hexacorallia</taxon>
        <taxon>Scleractinia</taxon>
        <taxon>Fungiina</taxon>
        <taxon>Poritidae</taxon>
        <taxon>Porites</taxon>
    </lineage>
</organism>
<keyword evidence="7 10" id="KW-1133">Transmembrane helix</keyword>
<keyword evidence="9 10" id="KW-0472">Membrane</keyword>
<dbReference type="Pfam" id="PF01762">
    <property type="entry name" value="Galactosyl_T"/>
    <property type="match status" value="1"/>
</dbReference>
<keyword evidence="5 10" id="KW-0812">Transmembrane</keyword>
<feature type="transmembrane region" description="Helical" evidence="10">
    <location>
        <begin position="12"/>
        <end position="34"/>
    </location>
</feature>
<dbReference type="EMBL" id="CALNXI010000037">
    <property type="protein sequence ID" value="CAH3016236.1"/>
    <property type="molecule type" value="Genomic_DNA"/>
</dbReference>
<evidence type="ECO:0000256" key="9">
    <source>
        <dbReference type="ARBA" id="ARBA00023136"/>
    </source>
</evidence>
<evidence type="ECO:0000256" key="8">
    <source>
        <dbReference type="ARBA" id="ARBA00023034"/>
    </source>
</evidence>
<protein>
    <recommendedName>
        <fullName evidence="10">Hexosyltransferase</fullName>
        <ecNumber evidence="10">2.4.1.-</ecNumber>
    </recommendedName>
</protein>
<reference evidence="11 12" key="1">
    <citation type="submission" date="2022-05" db="EMBL/GenBank/DDBJ databases">
        <authorList>
            <consortium name="Genoscope - CEA"/>
            <person name="William W."/>
        </authorList>
    </citation>
    <scope>NUCLEOTIDE SEQUENCE [LARGE SCALE GENOMIC DNA]</scope>
</reference>
<comment type="subcellular location">
    <subcellularLocation>
        <location evidence="1 10">Golgi apparatus membrane</location>
        <topology evidence="1 10">Single-pass type II membrane protein</topology>
    </subcellularLocation>
</comment>
<evidence type="ECO:0000256" key="1">
    <source>
        <dbReference type="ARBA" id="ARBA00004323"/>
    </source>
</evidence>
<keyword evidence="12" id="KW-1185">Reference proteome</keyword>
<accession>A0ABN8LJ70</accession>
<evidence type="ECO:0000256" key="6">
    <source>
        <dbReference type="ARBA" id="ARBA00022968"/>
    </source>
</evidence>
<evidence type="ECO:0000256" key="7">
    <source>
        <dbReference type="ARBA" id="ARBA00022989"/>
    </source>
</evidence>
<keyword evidence="8 10" id="KW-0333">Golgi apparatus</keyword>
<evidence type="ECO:0000313" key="11">
    <source>
        <dbReference type="EMBL" id="CAH3016236.1"/>
    </source>
</evidence>
<evidence type="ECO:0000256" key="2">
    <source>
        <dbReference type="ARBA" id="ARBA00008661"/>
    </source>
</evidence>
<evidence type="ECO:0000256" key="3">
    <source>
        <dbReference type="ARBA" id="ARBA00022676"/>
    </source>
</evidence>
<dbReference type="Proteomes" id="UP001159427">
    <property type="component" value="Unassembled WGS sequence"/>
</dbReference>
<comment type="caution">
    <text evidence="11">The sequence shown here is derived from an EMBL/GenBank/DDBJ whole genome shotgun (WGS) entry which is preliminary data.</text>
</comment>
<proteinExistence type="inferred from homology"/>
<dbReference type="PANTHER" id="PTHR11214:SF3">
    <property type="entry name" value="BETA-1,3-GALACTOSYLTRANSFERASE 6"/>
    <property type="match status" value="1"/>
</dbReference>
<evidence type="ECO:0000256" key="5">
    <source>
        <dbReference type="ARBA" id="ARBA00022692"/>
    </source>
</evidence>
<dbReference type="InterPro" id="IPR002659">
    <property type="entry name" value="Glyco_trans_31"/>
</dbReference>
<keyword evidence="3 10" id="KW-0328">Glycosyltransferase</keyword>
<dbReference type="PANTHER" id="PTHR11214">
    <property type="entry name" value="BETA-1,3-N-ACETYLGLUCOSAMINYLTRANSFERASE"/>
    <property type="match status" value="1"/>
</dbReference>
<evidence type="ECO:0000256" key="10">
    <source>
        <dbReference type="RuleBase" id="RU363063"/>
    </source>
</evidence>
<name>A0ABN8LJ70_9CNID</name>
<keyword evidence="6 10" id="KW-0735">Signal-anchor</keyword>
<evidence type="ECO:0000256" key="4">
    <source>
        <dbReference type="ARBA" id="ARBA00022679"/>
    </source>
</evidence>
<sequence>MAIQTRFLRKIALILFAAFLVAGALDWFLAVRWFNSKPAARLQFGQSGIAQFVEMKYATLRNPATSSQNLVKEVTTRKKSQKHKTSLITTRKCEQHYFLVILTCSAPANAQRRRDIRHTWGLDSALKPRWKTVFLVAQTHNPSESDSLLKEDEAFGDLIRASFLDHYWKLTPKIQVGYEWATRYCKFSFLLKIDDDVFVETWGLISLLNDTGTSQRKLYMGRLYRKPPVIRSGKWRVTLEEYNRTNYPDFCPGFGYVLSADVVHLFVELFDVVPTFRMDDVYVGMLADRADVKVVNNDGFIVGPPRVTDCVLQNDTLVWHGIFGECLFQVYNQNLEQKSLIT</sequence>